<dbReference type="Pfam" id="PF16197">
    <property type="entry name" value="KAsynt_C_assoc"/>
    <property type="match status" value="1"/>
</dbReference>
<dbReference type="InterPro" id="IPR001227">
    <property type="entry name" value="Ac_transferase_dom_sf"/>
</dbReference>
<gene>
    <name evidence="3" type="ORF">PYW07_008661</name>
</gene>
<dbReference type="Gene3D" id="3.40.366.10">
    <property type="entry name" value="Malonyl-Coenzyme A Acyl Carrier Protein, domain 2"/>
    <property type="match status" value="1"/>
</dbReference>
<dbReference type="PROSITE" id="PS52004">
    <property type="entry name" value="KS3_2"/>
    <property type="match status" value="1"/>
</dbReference>
<proteinExistence type="predicted"/>
<dbReference type="Gene3D" id="3.40.47.10">
    <property type="match status" value="1"/>
</dbReference>
<evidence type="ECO:0000313" key="4">
    <source>
        <dbReference type="Proteomes" id="UP001231518"/>
    </source>
</evidence>
<dbReference type="InterPro" id="IPR016039">
    <property type="entry name" value="Thiolase-like"/>
</dbReference>
<name>A0AAD7YD35_MYTSE</name>
<dbReference type="PANTHER" id="PTHR43775">
    <property type="entry name" value="FATTY ACID SYNTHASE"/>
    <property type="match status" value="1"/>
</dbReference>
<evidence type="ECO:0000259" key="2">
    <source>
        <dbReference type="PROSITE" id="PS52004"/>
    </source>
</evidence>
<reference evidence="3" key="1">
    <citation type="submission" date="2023-03" db="EMBL/GenBank/DDBJ databases">
        <title>Chromosome-level genomes of two armyworms, Mythimna separata and Mythimna loreyi, provide insights into the biosynthesis and reception of sex pheromones.</title>
        <authorList>
            <person name="Zhao H."/>
        </authorList>
    </citation>
    <scope>NUCLEOTIDE SEQUENCE</scope>
    <source>
        <strain evidence="3">BeijingLab</strain>
        <tissue evidence="3">Pupa</tissue>
    </source>
</reference>
<dbReference type="EMBL" id="JARGEI010000022">
    <property type="protein sequence ID" value="KAJ8711419.1"/>
    <property type="molecule type" value="Genomic_DNA"/>
</dbReference>
<dbReference type="SUPFAM" id="SSF50129">
    <property type="entry name" value="GroES-like"/>
    <property type="match status" value="1"/>
</dbReference>
<dbReference type="SMART" id="SM00829">
    <property type="entry name" value="PKS_ER"/>
    <property type="match status" value="1"/>
</dbReference>
<evidence type="ECO:0000313" key="3">
    <source>
        <dbReference type="EMBL" id="KAJ8711419.1"/>
    </source>
</evidence>
<dbReference type="PANTHER" id="PTHR43775:SF23">
    <property type="entry name" value="FATTY ACID SYNTHASE 3"/>
    <property type="match status" value="1"/>
</dbReference>
<dbReference type="Gene3D" id="3.10.129.110">
    <property type="entry name" value="Polyketide synthase dehydratase"/>
    <property type="match status" value="1"/>
</dbReference>
<evidence type="ECO:0000256" key="1">
    <source>
        <dbReference type="SAM" id="MobiDB-lite"/>
    </source>
</evidence>
<protein>
    <recommendedName>
        <fullName evidence="2">Ketosynthase family 3 (KS3) domain-containing protein</fullName>
    </recommendedName>
</protein>
<dbReference type="Pfam" id="PF00698">
    <property type="entry name" value="Acyl_transf_1"/>
    <property type="match status" value="1"/>
</dbReference>
<dbReference type="InterPro" id="IPR014031">
    <property type="entry name" value="Ketoacyl_synth_C"/>
</dbReference>
<dbReference type="Gene3D" id="3.30.70.3290">
    <property type="match status" value="1"/>
</dbReference>
<dbReference type="SMART" id="SM00827">
    <property type="entry name" value="PKS_AT"/>
    <property type="match status" value="1"/>
</dbReference>
<dbReference type="InterPro" id="IPR042104">
    <property type="entry name" value="PKS_dehydratase_sf"/>
</dbReference>
<dbReference type="Pfam" id="PF00109">
    <property type="entry name" value="ketoacyl-synt"/>
    <property type="match status" value="1"/>
</dbReference>
<dbReference type="GO" id="GO:0006633">
    <property type="term" value="P:fatty acid biosynthetic process"/>
    <property type="evidence" value="ECO:0007669"/>
    <property type="project" value="TreeGrafter"/>
</dbReference>
<accession>A0AAD7YD35</accession>
<dbReference type="SUPFAM" id="SSF53901">
    <property type="entry name" value="Thiolase-like"/>
    <property type="match status" value="1"/>
</dbReference>
<dbReference type="InterPro" id="IPR050091">
    <property type="entry name" value="PKS_NRPS_Biosynth_Enz"/>
</dbReference>
<dbReference type="GO" id="GO:0016491">
    <property type="term" value="F:oxidoreductase activity"/>
    <property type="evidence" value="ECO:0007669"/>
    <property type="project" value="InterPro"/>
</dbReference>
<dbReference type="SMART" id="SM00825">
    <property type="entry name" value="PKS_KS"/>
    <property type="match status" value="1"/>
</dbReference>
<dbReference type="SUPFAM" id="SSF52151">
    <property type="entry name" value="FabD/lysophospholipase-like"/>
    <property type="match status" value="1"/>
</dbReference>
<feature type="region of interest" description="Disordered" evidence="1">
    <location>
        <begin position="1"/>
        <end position="24"/>
    </location>
</feature>
<dbReference type="Proteomes" id="UP001231518">
    <property type="component" value="Chromosome 21"/>
</dbReference>
<dbReference type="InterPro" id="IPR020843">
    <property type="entry name" value="ER"/>
</dbReference>
<dbReference type="InterPro" id="IPR016035">
    <property type="entry name" value="Acyl_Trfase/lysoPLipase"/>
</dbReference>
<sequence length="1314" mass="145872">MSPTPNEDSPMAGQPGHTGPENLVSSEGLRWDFKHPDLGPAAGMAPELDLFDAQFFAVNYRLGNYMDPMSRKALEQAYQAIYDAGVSPSQLSGKKVAVFFGSSFSDTEKYGITEHIAKNGSGMLGSSKTMFANRISYWLNIRGPSIGIDELDCSSTTALEAAYTVMRSGECEAAIVAGSYLGLHPHASVHHGRLSGTVSKDGNMKSFSQDAGGYVLSDTVGLVFLQKAKDARRVYAELLYVKNEFISLLNDEMGPKFGYCRNPKVVAGFIRQFYKEGQVSPEAVEYVEAYGTCVPDADKSELEALEEVYCKDRHDPLLVGSVTSNIGLTEAASGMTALTKVLLGYYTGKIAANLHCDKPRQDVAALREGRLRIVTEHQPFNRQYVAINGMSFAGVNSHVLLHGRYKPKELSRYQASFPRLVTLSGRQESAIIKLFEELKSRPIDAEELALLHNFHSCNISGHLSRGYTILDTDENKETISFCEKAEYFDDARRPLWFVYSGMGSQWTGMGTQLMRIPIFAAAIERCHKVLAPRGLDIVHIITSPDKEVLKNIQNCFVGIAAIQIGLTDILYELGLKPDGIIGHSVGEQGCAYADGCLTTEQIIMSAFYRGQVSLTTPLIHGSMAAVGLGYEQISKMCPPEIDVACHNGHNSSTISGPVDIMKAFVAELTAKGVFAREVPCGNIAYHSRYISNAGSELCKLLQGVIKNPKPRSERWLSTSVPQSQWNNDAAKYCSAEYLTNNLLNSVLFEETSRLIPSNAVCVEIAPHGLLQAILKRSLPVEICHTPLTNRNHPDPVLFLLQAVGDLYMQGYLPDVQALYPKVEFPVSTETPMLSHLVEWNHTEIWSFTIFNGGKKRVAAACEFVKSIHDEEYSYLRGHVVREKLCYPFAAALVTAWDTLAMHLEIAKRQEPVQFRDVHLYAQPALHDQRPLRLSVALHRGSGRFEVLNENSRVASGFIRSVKHSVVGKNDDTEMELSSKDIYQLLQDRDYNYSCDFVSIEAASESLNQAALVWRDNWVTFIDGLLQMNMLRQAHDAVSLPTLIRKLDLNPRIHLQDAYSLNGKTVVNAHFSYIHDLTTGERVMGIVHSGSASSVVRAQPELLWPVPAHWSLEDAATVPLAYVHAFYCLAALKCLALFGIFVDTVQLQDGEEYELGMFFMIKLRSYVTSDLSSLFTQQKYDDMKKLQMMLAEGIGRGYVRPLSRVSYAPQDVTRAFRLFAASKHRGRVLLRMQDSVANAYPRSWRNLGVKVITVENNIDAKNTISDVINDTTRLGIIEGICVAITNVSDDRHEKELTKFINSLDAASRSLCRDLK</sequence>
<dbReference type="InterPro" id="IPR032821">
    <property type="entry name" value="PKS_assoc"/>
</dbReference>
<feature type="domain" description="Ketosynthase family 3 (KS3)" evidence="2">
    <location>
        <begin position="1"/>
        <end position="403"/>
    </location>
</feature>
<dbReference type="GO" id="GO:0004312">
    <property type="term" value="F:fatty acid synthase activity"/>
    <property type="evidence" value="ECO:0007669"/>
    <property type="project" value="TreeGrafter"/>
</dbReference>
<dbReference type="InterPro" id="IPR014043">
    <property type="entry name" value="Acyl_transferase_dom"/>
</dbReference>
<dbReference type="InterPro" id="IPR016036">
    <property type="entry name" value="Malonyl_transacylase_ACP-bd"/>
</dbReference>
<dbReference type="InterPro" id="IPR011032">
    <property type="entry name" value="GroES-like_sf"/>
</dbReference>
<dbReference type="InterPro" id="IPR020841">
    <property type="entry name" value="PKS_Beta-ketoAc_synthase_dom"/>
</dbReference>
<dbReference type="InterPro" id="IPR014030">
    <property type="entry name" value="Ketoacyl_synth_N"/>
</dbReference>
<dbReference type="Pfam" id="PF02801">
    <property type="entry name" value="Ketoacyl-synt_C"/>
    <property type="match status" value="1"/>
</dbReference>
<dbReference type="CDD" id="cd00833">
    <property type="entry name" value="PKS"/>
    <property type="match status" value="1"/>
</dbReference>
<keyword evidence="4" id="KW-1185">Reference proteome</keyword>
<dbReference type="SUPFAM" id="SSF55048">
    <property type="entry name" value="Probable ACP-binding domain of malonyl-CoA ACP transacylase"/>
    <property type="match status" value="1"/>
</dbReference>
<dbReference type="Gene3D" id="3.90.180.10">
    <property type="entry name" value="Medium-chain alcohol dehydrogenases, catalytic domain"/>
    <property type="match status" value="1"/>
</dbReference>
<organism evidence="3 4">
    <name type="scientific">Mythimna separata</name>
    <name type="common">Oriental armyworm</name>
    <name type="synonym">Pseudaletia separata</name>
    <dbReference type="NCBI Taxonomy" id="271217"/>
    <lineage>
        <taxon>Eukaryota</taxon>
        <taxon>Metazoa</taxon>
        <taxon>Ecdysozoa</taxon>
        <taxon>Arthropoda</taxon>
        <taxon>Hexapoda</taxon>
        <taxon>Insecta</taxon>
        <taxon>Pterygota</taxon>
        <taxon>Neoptera</taxon>
        <taxon>Endopterygota</taxon>
        <taxon>Lepidoptera</taxon>
        <taxon>Glossata</taxon>
        <taxon>Ditrysia</taxon>
        <taxon>Noctuoidea</taxon>
        <taxon>Noctuidae</taxon>
        <taxon>Noctuinae</taxon>
        <taxon>Hadenini</taxon>
        <taxon>Mythimna</taxon>
    </lineage>
</organism>
<comment type="caution">
    <text evidence="3">The sequence shown here is derived from an EMBL/GenBank/DDBJ whole genome shotgun (WGS) entry which is preliminary data.</text>
</comment>